<evidence type="ECO:0000259" key="3">
    <source>
        <dbReference type="Pfam" id="PF09822"/>
    </source>
</evidence>
<feature type="transmembrane region" description="Helical" evidence="2">
    <location>
        <begin position="549"/>
        <end position="573"/>
    </location>
</feature>
<dbReference type="EMBL" id="LJZR01000003">
    <property type="protein sequence ID" value="KPQ37020.1"/>
    <property type="molecule type" value="Genomic_DNA"/>
</dbReference>
<accession>A0A0P8C5M1</accession>
<dbReference type="Pfam" id="PF09822">
    <property type="entry name" value="ABC_transp_aux"/>
    <property type="match status" value="1"/>
</dbReference>
<feature type="transmembrane region" description="Helical" evidence="2">
    <location>
        <begin position="37"/>
        <end position="59"/>
    </location>
</feature>
<dbReference type="InterPro" id="IPR029062">
    <property type="entry name" value="Class_I_gatase-like"/>
</dbReference>
<evidence type="ECO:0000256" key="2">
    <source>
        <dbReference type="SAM" id="Phobius"/>
    </source>
</evidence>
<sequence length="575" mass="62009">MVQMKKLPQTLKYLIWPGLMLVTAGIVVGLLNSWTVLAVAFLVIGLLLLTAGVAAGDYASGRFWGRRATQAGTNAVVSVLSVLMILALINFLGARYDSRIDLTEGQLLTLSPASQEVVENLAVPTEVLIFSPAPNPQDQQLLESYRRFNSDFTYRYVDPFADPQLSQQLGVQSVGEVFLRSGEGEEQRTSLVQQITPESPLTERQITNKLVQIGQENVATAYFLQGHGEYAIDGSQAGYFEARSELQAQNYTVAPVDLANTGTIPPDADVVIIAGPKTKLFDNEVIAIQEYLEGGGSLMVLVDPQIETGLEVLMSQWGVVPEDKLVIDTSGGGQIVGLGPATALVQDYGDHPITAAFGNDRSFFPAARPLQIREVPDVEATTLLFTNQNSHAQALADGEQEIDPNRPPEGPLAIGVALSQSVEAIEEKQANTQADAAESADQAAAEEEATAELPSVEEAIEDSLTEEELLGDAVGNTDESADESGEIEGRMVIIGNSRFATDGLFNQQLNGDLFLNSVSWLSKLDDPVLSIRPKEVTNRRFEMTVGQQIFLTLLALVIFPLGGLIGAGTLWLVRR</sequence>
<feature type="region of interest" description="Disordered" evidence="1">
    <location>
        <begin position="426"/>
        <end position="455"/>
    </location>
</feature>
<feature type="region of interest" description="Disordered" evidence="1">
    <location>
        <begin position="467"/>
        <end position="486"/>
    </location>
</feature>
<name>A0A0P8C5M1_9CYAN</name>
<evidence type="ECO:0000256" key="1">
    <source>
        <dbReference type="SAM" id="MobiDB-lite"/>
    </source>
</evidence>
<organism evidence="5 6">
    <name type="scientific">Phormidesmis priestleyi Ana</name>
    <dbReference type="NCBI Taxonomy" id="1666911"/>
    <lineage>
        <taxon>Bacteria</taxon>
        <taxon>Bacillati</taxon>
        <taxon>Cyanobacteriota</taxon>
        <taxon>Cyanophyceae</taxon>
        <taxon>Leptolyngbyales</taxon>
        <taxon>Leptolyngbyaceae</taxon>
        <taxon>Phormidesmis</taxon>
    </lineage>
</organism>
<feature type="domain" description="DUF7088" evidence="4">
    <location>
        <begin position="105"/>
        <end position="173"/>
    </location>
</feature>
<dbReference type="InterPro" id="IPR019196">
    <property type="entry name" value="ABC_transp_unknown"/>
</dbReference>
<evidence type="ECO:0000259" key="4">
    <source>
        <dbReference type="Pfam" id="PF23357"/>
    </source>
</evidence>
<reference evidence="5 6" key="1">
    <citation type="submission" date="2015-09" db="EMBL/GenBank/DDBJ databases">
        <title>Identification and resolution of microdiversity through metagenomic sequencing of parallel consortia.</title>
        <authorList>
            <person name="Nelson W.C."/>
            <person name="Romine M.F."/>
            <person name="Lindemann S.R."/>
        </authorList>
    </citation>
    <scope>NUCLEOTIDE SEQUENCE [LARGE SCALE GENOMIC DNA]</scope>
    <source>
        <strain evidence="5">Ana</strain>
    </source>
</reference>
<evidence type="ECO:0000313" key="5">
    <source>
        <dbReference type="EMBL" id="KPQ37020.1"/>
    </source>
</evidence>
<dbReference type="Proteomes" id="UP000050465">
    <property type="component" value="Unassembled WGS sequence"/>
</dbReference>
<feature type="compositionally biased region" description="Low complexity" evidence="1">
    <location>
        <begin position="432"/>
        <end position="443"/>
    </location>
</feature>
<keyword evidence="2" id="KW-0472">Membrane</keyword>
<keyword evidence="2" id="KW-0812">Transmembrane</keyword>
<keyword evidence="2" id="KW-1133">Transmembrane helix</keyword>
<dbReference type="PATRIC" id="fig|1666911.3.peg.3578"/>
<dbReference type="AlphaFoldDB" id="A0A0P8C5M1"/>
<feature type="transmembrane region" description="Helical" evidence="2">
    <location>
        <begin position="12"/>
        <end position="31"/>
    </location>
</feature>
<proteinExistence type="predicted"/>
<evidence type="ECO:0000313" key="6">
    <source>
        <dbReference type="Proteomes" id="UP000050465"/>
    </source>
</evidence>
<dbReference type="Pfam" id="PF23357">
    <property type="entry name" value="DUF7088"/>
    <property type="match status" value="1"/>
</dbReference>
<gene>
    <name evidence="5" type="primary">gldG</name>
    <name evidence="5" type="ORF">HLUCCA11_03625</name>
</gene>
<feature type="domain" description="ABC-type uncharacterised transport system" evidence="3">
    <location>
        <begin position="222"/>
        <end position="435"/>
    </location>
</feature>
<feature type="transmembrane region" description="Helical" evidence="2">
    <location>
        <begin position="71"/>
        <end position="93"/>
    </location>
</feature>
<comment type="caution">
    <text evidence="5">The sequence shown here is derived from an EMBL/GenBank/DDBJ whole genome shotgun (WGS) entry which is preliminary data.</text>
</comment>
<dbReference type="InterPro" id="IPR055396">
    <property type="entry name" value="DUF7088"/>
</dbReference>
<protein>
    <submittedName>
        <fullName evidence="5">ABC-type transport system auxiliary component GldG</fullName>
    </submittedName>
</protein>
<dbReference type="STRING" id="1666911.HLUCCA11_03625"/>
<dbReference type="SUPFAM" id="SSF52317">
    <property type="entry name" value="Class I glutamine amidotransferase-like"/>
    <property type="match status" value="1"/>
</dbReference>